<evidence type="ECO:0000256" key="2">
    <source>
        <dbReference type="SAM" id="SignalP"/>
    </source>
</evidence>
<dbReference type="AlphaFoldDB" id="A0A286G313"/>
<dbReference type="RefSeq" id="WP_141415049.1">
    <property type="nucleotide sequence ID" value="NZ_OCNJ01000001.1"/>
</dbReference>
<reference evidence="3 4" key="1">
    <citation type="submission" date="2017-09" db="EMBL/GenBank/DDBJ databases">
        <authorList>
            <person name="Ehlers B."/>
            <person name="Leendertz F.H."/>
        </authorList>
    </citation>
    <scope>NUCLEOTIDE SEQUENCE [LARGE SCALE GENOMIC DNA]</scope>
    <source>
        <strain evidence="3 4">USBA 140</strain>
    </source>
</reference>
<feature type="compositionally biased region" description="Basic and acidic residues" evidence="1">
    <location>
        <begin position="46"/>
        <end position="63"/>
    </location>
</feature>
<accession>A0A286G313</accession>
<proteinExistence type="predicted"/>
<keyword evidence="4" id="KW-1185">Reference proteome</keyword>
<evidence type="ECO:0000256" key="1">
    <source>
        <dbReference type="SAM" id="MobiDB-lite"/>
    </source>
</evidence>
<protein>
    <submittedName>
        <fullName evidence="3">Uncharacterized protein</fullName>
    </submittedName>
</protein>
<dbReference type="EMBL" id="OCNJ01000001">
    <property type="protein sequence ID" value="SOD89873.1"/>
    <property type="molecule type" value="Genomic_DNA"/>
</dbReference>
<keyword evidence="2" id="KW-0732">Signal</keyword>
<sequence>MPIPTIPSLRRSLCLGLVAAAVAAAPAVAADAMEQDAGQAAQPRGLTDDGKLRQPKGAERWEQVEETINPGTTAGRDDVDAGEGPEALPPGPVQSVVRPEPLEPATPPTAPDVAEDRARPDQPLQDTLPTADGDG</sequence>
<feature type="region of interest" description="Disordered" evidence="1">
    <location>
        <begin position="26"/>
        <end position="135"/>
    </location>
</feature>
<evidence type="ECO:0000313" key="3">
    <source>
        <dbReference type="EMBL" id="SOD89873.1"/>
    </source>
</evidence>
<feature type="signal peptide" evidence="2">
    <location>
        <begin position="1"/>
        <end position="29"/>
    </location>
</feature>
<dbReference type="Proteomes" id="UP000219621">
    <property type="component" value="Unassembled WGS sequence"/>
</dbReference>
<name>A0A286G313_9PROT</name>
<organism evidence="3 4">
    <name type="scientific">Caenispirillum bisanense</name>
    <dbReference type="NCBI Taxonomy" id="414052"/>
    <lineage>
        <taxon>Bacteria</taxon>
        <taxon>Pseudomonadati</taxon>
        <taxon>Pseudomonadota</taxon>
        <taxon>Alphaproteobacteria</taxon>
        <taxon>Rhodospirillales</taxon>
        <taxon>Novispirillaceae</taxon>
        <taxon>Caenispirillum</taxon>
    </lineage>
</organism>
<gene>
    <name evidence="3" type="ORF">SAMN05421508_101364</name>
</gene>
<evidence type="ECO:0000313" key="4">
    <source>
        <dbReference type="Proteomes" id="UP000219621"/>
    </source>
</evidence>
<feature type="chain" id="PRO_5012402871" evidence="2">
    <location>
        <begin position="30"/>
        <end position="135"/>
    </location>
</feature>